<evidence type="ECO:0008006" key="2">
    <source>
        <dbReference type="Google" id="ProtNLM"/>
    </source>
</evidence>
<accession>A0ABP2JDD1</accession>
<sequence length="127" mass="14282">MKKIIAIVASVLVALLVAGGAFFYLNQKSDPASQFVGSWYDKEHDVMIVFKKDKSLEVTNDKDETKEGTWKVAGKYIKLTIDGASSAKAELPEEDAKEVKKLDFKFDTLKTLQSKFRIIDGTFEKQK</sequence>
<proteinExistence type="predicted"/>
<gene>
    <name evidence="1" type="ORF">SIN_0248</name>
</gene>
<name>A0ABP2JDD1_9STRE</name>
<protein>
    <recommendedName>
        <fullName evidence="2">Lipoprotein</fullName>
    </recommendedName>
</protein>
<organism evidence="1">
    <name type="scientific">Streptococcus infantis SK1302</name>
    <dbReference type="NCBI Taxonomy" id="871237"/>
    <lineage>
        <taxon>Bacteria</taxon>
        <taxon>Bacillati</taxon>
        <taxon>Bacillota</taxon>
        <taxon>Bacilli</taxon>
        <taxon>Lactobacillales</taxon>
        <taxon>Streptococcaceae</taxon>
        <taxon>Streptococcus</taxon>
    </lineage>
</organism>
<comment type="caution">
    <text evidence="1">The sequence shown here is derived from an EMBL/GenBank/DDBJ whole genome shotgun (WGS) entry which is preliminary data.</text>
</comment>
<evidence type="ECO:0000313" key="1">
    <source>
        <dbReference type="EMBL" id="EFO55092.1"/>
    </source>
</evidence>
<reference evidence="1" key="1">
    <citation type="submission" date="2010-09" db="EMBL/GenBank/DDBJ databases">
        <authorList>
            <person name="Daugherty S.C."/>
            <person name="Kilian M."/>
            <person name="Tettelin H."/>
        </authorList>
    </citation>
    <scope>NUCLEOTIDE SEQUENCE [LARGE SCALE GENOMIC DNA]</scope>
    <source>
        <strain evidence="1">SK1302</strain>
    </source>
</reference>
<dbReference type="EMBL" id="AEDY01000020">
    <property type="protein sequence ID" value="EFO55092.1"/>
    <property type="molecule type" value="Genomic_DNA"/>
</dbReference>